<keyword evidence="9" id="KW-0325">Glycoprotein</keyword>
<keyword evidence="3" id="KW-0812">Transmembrane</keyword>
<feature type="signal peptide" evidence="10">
    <location>
        <begin position="1"/>
        <end position="26"/>
    </location>
</feature>
<dbReference type="Gene3D" id="3.80.10.10">
    <property type="entry name" value="Ribonuclease Inhibitor"/>
    <property type="match status" value="1"/>
</dbReference>
<keyword evidence="7" id="KW-0472">Membrane</keyword>
<keyword evidence="4 10" id="KW-0732">Signal</keyword>
<evidence type="ECO:0000256" key="2">
    <source>
        <dbReference type="ARBA" id="ARBA00022614"/>
    </source>
</evidence>
<proteinExistence type="predicted"/>
<evidence type="ECO:0000256" key="1">
    <source>
        <dbReference type="ARBA" id="ARBA00004479"/>
    </source>
</evidence>
<feature type="chain" id="PRO_5014395845" description="Leucine-rich repeat-containing N-terminal plant-type domain-containing protein" evidence="10">
    <location>
        <begin position="27"/>
        <end position="135"/>
    </location>
</feature>
<name>A0A2K1YM29_POPTR</name>
<evidence type="ECO:0000256" key="9">
    <source>
        <dbReference type="ARBA" id="ARBA00023180"/>
    </source>
</evidence>
<dbReference type="InterPro" id="IPR046956">
    <property type="entry name" value="RLP23-like"/>
</dbReference>
<evidence type="ECO:0000256" key="6">
    <source>
        <dbReference type="ARBA" id="ARBA00022989"/>
    </source>
</evidence>
<keyword evidence="5" id="KW-0677">Repeat</keyword>
<gene>
    <name evidence="12" type="ORF">POPTR_010G009300</name>
</gene>
<dbReference type="InterPro" id="IPR013210">
    <property type="entry name" value="LRR_N_plant-typ"/>
</dbReference>
<accession>A0A2K1YM29</accession>
<evidence type="ECO:0000256" key="7">
    <source>
        <dbReference type="ARBA" id="ARBA00023136"/>
    </source>
</evidence>
<dbReference type="GO" id="GO:0016020">
    <property type="term" value="C:membrane"/>
    <property type="evidence" value="ECO:0007669"/>
    <property type="project" value="UniProtKB-SubCell"/>
</dbReference>
<dbReference type="Pfam" id="PF08263">
    <property type="entry name" value="LRRNT_2"/>
    <property type="match status" value="1"/>
</dbReference>
<dbReference type="PANTHER" id="PTHR48061">
    <property type="entry name" value="LEUCINE-RICH REPEAT RECEPTOR PROTEIN KINASE EMS1-LIKE-RELATED"/>
    <property type="match status" value="1"/>
</dbReference>
<keyword evidence="8" id="KW-0675">Receptor</keyword>
<organism evidence="12 13">
    <name type="scientific">Populus trichocarpa</name>
    <name type="common">Western balsam poplar</name>
    <name type="synonym">Populus balsamifera subsp. trichocarpa</name>
    <dbReference type="NCBI Taxonomy" id="3694"/>
    <lineage>
        <taxon>Eukaryota</taxon>
        <taxon>Viridiplantae</taxon>
        <taxon>Streptophyta</taxon>
        <taxon>Embryophyta</taxon>
        <taxon>Tracheophyta</taxon>
        <taxon>Spermatophyta</taxon>
        <taxon>Magnoliopsida</taxon>
        <taxon>eudicotyledons</taxon>
        <taxon>Gunneridae</taxon>
        <taxon>Pentapetalae</taxon>
        <taxon>rosids</taxon>
        <taxon>fabids</taxon>
        <taxon>Malpighiales</taxon>
        <taxon>Salicaceae</taxon>
        <taxon>Saliceae</taxon>
        <taxon>Populus</taxon>
    </lineage>
</organism>
<feature type="domain" description="Leucine-rich repeat-containing N-terminal plant-type" evidence="11">
    <location>
        <begin position="49"/>
        <end position="97"/>
    </location>
</feature>
<evidence type="ECO:0000256" key="4">
    <source>
        <dbReference type="ARBA" id="ARBA00022729"/>
    </source>
</evidence>
<dbReference type="AlphaFoldDB" id="A0A2K1YM29"/>
<dbReference type="EMBL" id="CM009299">
    <property type="protein sequence ID" value="PNT14081.1"/>
    <property type="molecule type" value="Genomic_DNA"/>
</dbReference>
<dbReference type="STRING" id="3694.A0A2K1YM29"/>
<evidence type="ECO:0000259" key="11">
    <source>
        <dbReference type="Pfam" id="PF08263"/>
    </source>
</evidence>
<comment type="subcellular location">
    <subcellularLocation>
        <location evidence="1">Membrane</location>
        <topology evidence="1">Single-pass type I membrane protein</topology>
    </subcellularLocation>
</comment>
<keyword evidence="13" id="KW-1185">Reference proteome</keyword>
<protein>
    <recommendedName>
        <fullName evidence="11">Leucine-rich repeat-containing N-terminal plant-type domain-containing protein</fullName>
    </recommendedName>
</protein>
<dbReference type="Proteomes" id="UP000006729">
    <property type="component" value="Chromosome 10"/>
</dbReference>
<sequence>MWFSLLCLSQSLSFILSLFHFHSTISSPLSSNHSSSSSSSSSSHLCAHHQSHSLLHFKQSFSINRSASLEYCQYPFPKTESWIDSTDCCSWDGVTCDMKTRHVTGLDLSCSIPYGTLLSNSTLFLPASSSKARPL</sequence>
<dbReference type="InterPro" id="IPR032675">
    <property type="entry name" value="LRR_dom_sf"/>
</dbReference>
<evidence type="ECO:0000256" key="3">
    <source>
        <dbReference type="ARBA" id="ARBA00022692"/>
    </source>
</evidence>
<evidence type="ECO:0000313" key="13">
    <source>
        <dbReference type="Proteomes" id="UP000006729"/>
    </source>
</evidence>
<evidence type="ECO:0000256" key="10">
    <source>
        <dbReference type="SAM" id="SignalP"/>
    </source>
</evidence>
<reference evidence="12 13" key="1">
    <citation type="journal article" date="2006" name="Science">
        <title>The genome of black cottonwood, Populus trichocarpa (Torr. &amp; Gray).</title>
        <authorList>
            <person name="Tuskan G.A."/>
            <person name="Difazio S."/>
            <person name="Jansson S."/>
            <person name="Bohlmann J."/>
            <person name="Grigoriev I."/>
            <person name="Hellsten U."/>
            <person name="Putnam N."/>
            <person name="Ralph S."/>
            <person name="Rombauts S."/>
            <person name="Salamov A."/>
            <person name="Schein J."/>
            <person name="Sterck L."/>
            <person name="Aerts A."/>
            <person name="Bhalerao R.R."/>
            <person name="Bhalerao R.P."/>
            <person name="Blaudez D."/>
            <person name="Boerjan W."/>
            <person name="Brun A."/>
            <person name="Brunner A."/>
            <person name="Busov V."/>
            <person name="Campbell M."/>
            <person name="Carlson J."/>
            <person name="Chalot M."/>
            <person name="Chapman J."/>
            <person name="Chen G.L."/>
            <person name="Cooper D."/>
            <person name="Coutinho P.M."/>
            <person name="Couturier J."/>
            <person name="Covert S."/>
            <person name="Cronk Q."/>
            <person name="Cunningham R."/>
            <person name="Davis J."/>
            <person name="Degroeve S."/>
            <person name="Dejardin A."/>
            <person name="Depamphilis C."/>
            <person name="Detter J."/>
            <person name="Dirks B."/>
            <person name="Dubchak I."/>
            <person name="Duplessis S."/>
            <person name="Ehlting J."/>
            <person name="Ellis B."/>
            <person name="Gendler K."/>
            <person name="Goodstein D."/>
            <person name="Gribskov M."/>
            <person name="Grimwood J."/>
            <person name="Groover A."/>
            <person name="Gunter L."/>
            <person name="Hamberger B."/>
            <person name="Heinze B."/>
            <person name="Helariutta Y."/>
            <person name="Henrissat B."/>
            <person name="Holligan D."/>
            <person name="Holt R."/>
            <person name="Huang W."/>
            <person name="Islam-Faridi N."/>
            <person name="Jones S."/>
            <person name="Jones-Rhoades M."/>
            <person name="Jorgensen R."/>
            <person name="Joshi C."/>
            <person name="Kangasjarvi J."/>
            <person name="Karlsson J."/>
            <person name="Kelleher C."/>
            <person name="Kirkpatrick R."/>
            <person name="Kirst M."/>
            <person name="Kohler A."/>
            <person name="Kalluri U."/>
            <person name="Larimer F."/>
            <person name="Leebens-Mack J."/>
            <person name="Leple J.C."/>
            <person name="Locascio P."/>
            <person name="Lou Y."/>
            <person name="Lucas S."/>
            <person name="Martin F."/>
            <person name="Montanini B."/>
            <person name="Napoli C."/>
            <person name="Nelson D.R."/>
            <person name="Nelson C."/>
            <person name="Nieminen K."/>
            <person name="Nilsson O."/>
            <person name="Pereda V."/>
            <person name="Peter G."/>
            <person name="Philippe R."/>
            <person name="Pilate G."/>
            <person name="Poliakov A."/>
            <person name="Razumovskaya J."/>
            <person name="Richardson P."/>
            <person name="Rinaldi C."/>
            <person name="Ritland K."/>
            <person name="Rouze P."/>
            <person name="Ryaboy D."/>
            <person name="Schmutz J."/>
            <person name="Schrader J."/>
            <person name="Segerman B."/>
            <person name="Shin H."/>
            <person name="Siddiqui A."/>
            <person name="Sterky F."/>
            <person name="Terry A."/>
            <person name="Tsai C.J."/>
            <person name="Uberbacher E."/>
            <person name="Unneberg P."/>
            <person name="Vahala J."/>
            <person name="Wall K."/>
            <person name="Wessler S."/>
            <person name="Yang G."/>
            <person name="Yin T."/>
            <person name="Douglas C."/>
            <person name="Marra M."/>
            <person name="Sandberg G."/>
            <person name="Van de Peer Y."/>
            <person name="Rokhsar D."/>
        </authorList>
    </citation>
    <scope>NUCLEOTIDE SEQUENCE [LARGE SCALE GENOMIC DNA]</scope>
    <source>
        <strain evidence="13">cv. Nisqually</strain>
    </source>
</reference>
<evidence type="ECO:0000256" key="8">
    <source>
        <dbReference type="ARBA" id="ARBA00023170"/>
    </source>
</evidence>
<dbReference type="InParanoid" id="A0A2K1YM29"/>
<keyword evidence="2" id="KW-0433">Leucine-rich repeat</keyword>
<keyword evidence="6" id="KW-1133">Transmembrane helix</keyword>
<evidence type="ECO:0000256" key="5">
    <source>
        <dbReference type="ARBA" id="ARBA00022737"/>
    </source>
</evidence>
<evidence type="ECO:0000313" key="12">
    <source>
        <dbReference type="EMBL" id="PNT14081.1"/>
    </source>
</evidence>
<dbReference type="PANTHER" id="PTHR48061:SF46">
    <property type="entry name" value="LEUCINE-RICH REPEAT-CONTAINING N-TERMINAL PLANT-TYPE DOMAIN-CONTAINING PROTEIN"/>
    <property type="match status" value="1"/>
</dbReference>